<proteinExistence type="inferred from homology"/>
<dbReference type="Pfam" id="PF00575">
    <property type="entry name" value="S1"/>
    <property type="match status" value="1"/>
</dbReference>
<dbReference type="Gene3D" id="3.30.1370.10">
    <property type="entry name" value="K Homology domain, type 1"/>
    <property type="match status" value="1"/>
</dbReference>
<dbReference type="GO" id="GO:0006396">
    <property type="term" value="P:RNA processing"/>
    <property type="evidence" value="ECO:0007669"/>
    <property type="project" value="InterPro"/>
</dbReference>
<dbReference type="GO" id="GO:0003723">
    <property type="term" value="F:RNA binding"/>
    <property type="evidence" value="ECO:0007669"/>
    <property type="project" value="UniProtKB-UniRule"/>
</dbReference>
<dbReference type="GO" id="GO:0000175">
    <property type="term" value="F:3'-5'-RNA exonuclease activity"/>
    <property type="evidence" value="ECO:0007669"/>
    <property type="project" value="TreeGrafter"/>
</dbReference>
<evidence type="ECO:0000256" key="5">
    <source>
        <dbReference type="ARBA" id="ARBA00022723"/>
    </source>
</evidence>
<sequence length="696" mass="75723">MATEFTGSWGRDSITIETGKWAKQAHGSVVYKTGNLVLLATVCAADEPKEGQDFFPLTCEYTEKAYSVGRFPGGYFKREAKPAEHEVLLSRILDRPIRPMFPEGYFSEVQLLVQVLSADKQVSVQGHAINAASAALSVSSIPFAGPIAGARIGRIGGEFVLNPTNEEITKSDLDLVVAGTKDAIVMIEGEANEISKEDMMAALRFAQEQLKVAVAMQEELAKKNGTVKKEVVLKAPDKELHAKIREFAFDRLTAANKNADKAKRNDDIKAINKETVEHFKTLLAPEDKSKDIKHFLHELEYEVVRELVLGEGIRFDGRKTNEIRQISCEVDVLPGPHGSAVFTRGQTQSLGVVTLGTTSDNQRYETLEGSKEKNFMLHYNFPAFSVGEVRRNSGPGRREIGHGNLAERAIKKVLPSQTDFPYVIRIVSEILESNGSSSMASVCSGTLALMAGGVPISGPVSGIAMGLFSDEKGRFAVLSDIAGIEDHFGDMDFKLAGTKKGITAFQMDLKVNGLGLEVLQKAIEQAEVGRDHILGEMNKSISAVKGNLSNNAPRITLKQIPKDRIGELIGPGGKMIRAIIEQSGSEISVDDTGKVTIASPSEEAKDKAIAMIDGIFEEIEVGKIYDGVIKRIADFGAFVEILPGKEGLCHISKLDVKRVQSVRDIVSEGDKIQVKVISVDKMGKIDLSRKDVLLDN</sequence>
<keyword evidence="5 8" id="KW-0479">Metal-binding</keyword>
<dbReference type="FunFam" id="3.30.1370.10:FF:000001">
    <property type="entry name" value="Polyribonucleotide nucleotidyltransferase"/>
    <property type="match status" value="1"/>
</dbReference>
<dbReference type="Pfam" id="PF03725">
    <property type="entry name" value="RNase_PH_C"/>
    <property type="match status" value="1"/>
</dbReference>
<dbReference type="CDD" id="cd02393">
    <property type="entry name" value="KH-I_PNPase"/>
    <property type="match status" value="1"/>
</dbReference>
<dbReference type="PIRSF" id="PIRSF005499">
    <property type="entry name" value="PNPase"/>
    <property type="match status" value="1"/>
</dbReference>
<dbReference type="PANTHER" id="PTHR11252">
    <property type="entry name" value="POLYRIBONUCLEOTIDE NUCLEOTIDYLTRANSFERASE"/>
    <property type="match status" value="1"/>
</dbReference>
<evidence type="ECO:0000313" key="11">
    <source>
        <dbReference type="Proteomes" id="UP000298125"/>
    </source>
</evidence>
<dbReference type="InterPro" id="IPR012340">
    <property type="entry name" value="NA-bd_OB-fold"/>
</dbReference>
<dbReference type="EMBL" id="RQGA01000014">
    <property type="protein sequence ID" value="TGL37565.1"/>
    <property type="molecule type" value="Genomic_DNA"/>
</dbReference>
<dbReference type="FunFam" id="3.30.230.70:FF:000001">
    <property type="entry name" value="Polyribonucleotide nucleotidyltransferase"/>
    <property type="match status" value="1"/>
</dbReference>
<dbReference type="Pfam" id="PF03726">
    <property type="entry name" value="PNPase"/>
    <property type="match status" value="1"/>
</dbReference>
<evidence type="ECO:0000256" key="8">
    <source>
        <dbReference type="HAMAP-Rule" id="MF_01595"/>
    </source>
</evidence>
<evidence type="ECO:0000256" key="1">
    <source>
        <dbReference type="ARBA" id="ARBA00007404"/>
    </source>
</evidence>
<evidence type="ECO:0000256" key="7">
    <source>
        <dbReference type="ARBA" id="ARBA00022884"/>
    </source>
</evidence>
<dbReference type="Gene3D" id="2.40.50.140">
    <property type="entry name" value="Nucleic acid-binding proteins"/>
    <property type="match status" value="1"/>
</dbReference>
<feature type="domain" description="S1 motif" evidence="9">
    <location>
        <begin position="622"/>
        <end position="690"/>
    </location>
</feature>
<keyword evidence="3 8" id="KW-0808">Transferase</keyword>
<dbReference type="FunFam" id="2.40.50.140:FF:000189">
    <property type="entry name" value="Polyribonucleotide nucleotidyltransferase, putative"/>
    <property type="match status" value="1"/>
</dbReference>
<dbReference type="Pfam" id="PF01138">
    <property type="entry name" value="RNase_PH"/>
    <property type="match status" value="2"/>
</dbReference>
<dbReference type="SUPFAM" id="SSF54211">
    <property type="entry name" value="Ribosomal protein S5 domain 2-like"/>
    <property type="match status" value="2"/>
</dbReference>
<dbReference type="InterPro" id="IPR015847">
    <property type="entry name" value="ExoRNase_PH_dom2"/>
</dbReference>
<dbReference type="Pfam" id="PF00013">
    <property type="entry name" value="KH_1"/>
    <property type="match status" value="1"/>
</dbReference>
<comment type="cofactor">
    <cofactor evidence="8">
        <name>Mg(2+)</name>
        <dbReference type="ChEBI" id="CHEBI:18420"/>
    </cofactor>
</comment>
<keyword evidence="7 8" id="KW-0694">RNA-binding</keyword>
<dbReference type="Proteomes" id="UP000298125">
    <property type="component" value="Unassembled WGS sequence"/>
</dbReference>
<dbReference type="SUPFAM" id="SSF54791">
    <property type="entry name" value="Eukaryotic type KH-domain (KH-domain type I)"/>
    <property type="match status" value="1"/>
</dbReference>
<organism evidence="10 11">
    <name type="scientific">Leptospira perdikensis</name>
    <dbReference type="NCBI Taxonomy" id="2484948"/>
    <lineage>
        <taxon>Bacteria</taxon>
        <taxon>Pseudomonadati</taxon>
        <taxon>Spirochaetota</taxon>
        <taxon>Spirochaetia</taxon>
        <taxon>Leptospirales</taxon>
        <taxon>Leptospiraceae</taxon>
        <taxon>Leptospira</taxon>
    </lineage>
</organism>
<dbReference type="NCBIfam" id="TIGR03591">
    <property type="entry name" value="polynuc_phos"/>
    <property type="match status" value="1"/>
</dbReference>
<dbReference type="InterPro" id="IPR015848">
    <property type="entry name" value="PNPase_PH_RNA-bd_bac/org-type"/>
</dbReference>
<reference evidence="10" key="1">
    <citation type="journal article" date="2019" name="PLoS Negl. Trop. Dis.">
        <title>Revisiting the worldwide diversity of Leptospira species in the environment.</title>
        <authorList>
            <person name="Vincent A.T."/>
            <person name="Schiettekatte O."/>
            <person name="Bourhy P."/>
            <person name="Veyrier F.J."/>
            <person name="Picardeau M."/>
        </authorList>
    </citation>
    <scope>NUCLEOTIDE SEQUENCE [LARGE SCALE GENOMIC DNA]</scope>
    <source>
        <strain evidence="10">201702692</strain>
    </source>
</reference>
<comment type="caution">
    <text evidence="10">The sequence shown here is derived from an EMBL/GenBank/DDBJ whole genome shotgun (WGS) entry which is preliminary data.</text>
</comment>
<accession>A0A4V3JP09</accession>
<keyword evidence="11" id="KW-1185">Reference proteome</keyword>
<dbReference type="Gene3D" id="3.30.230.70">
    <property type="entry name" value="GHMP Kinase, N-terminal domain"/>
    <property type="match status" value="2"/>
</dbReference>
<dbReference type="PROSITE" id="PS50084">
    <property type="entry name" value="KH_TYPE_1"/>
    <property type="match status" value="1"/>
</dbReference>
<dbReference type="CDD" id="cd04472">
    <property type="entry name" value="S1_PNPase"/>
    <property type="match status" value="1"/>
</dbReference>
<dbReference type="InterPro" id="IPR012162">
    <property type="entry name" value="PNPase"/>
</dbReference>
<dbReference type="InterPro" id="IPR004087">
    <property type="entry name" value="KH_dom"/>
</dbReference>
<dbReference type="InterPro" id="IPR036456">
    <property type="entry name" value="PNPase_PH_RNA-bd_sf"/>
</dbReference>
<evidence type="ECO:0000259" key="9">
    <source>
        <dbReference type="PROSITE" id="PS50126"/>
    </source>
</evidence>
<dbReference type="SMART" id="SM00316">
    <property type="entry name" value="S1"/>
    <property type="match status" value="1"/>
</dbReference>
<protein>
    <recommendedName>
        <fullName evidence="8">Polyribonucleotide nucleotidyltransferase</fullName>
        <ecNumber evidence="8">2.7.7.8</ecNumber>
    </recommendedName>
    <alternativeName>
        <fullName evidence="8">Polynucleotide phosphorylase</fullName>
        <shortName evidence="8">PNPase</shortName>
    </alternativeName>
</protein>
<dbReference type="AlphaFoldDB" id="A0A4V3JP09"/>
<dbReference type="GO" id="GO:0000287">
    <property type="term" value="F:magnesium ion binding"/>
    <property type="evidence" value="ECO:0007669"/>
    <property type="project" value="UniProtKB-UniRule"/>
</dbReference>
<dbReference type="HAMAP" id="MF_01595">
    <property type="entry name" value="PNPase"/>
    <property type="match status" value="1"/>
</dbReference>
<dbReference type="GO" id="GO:0004654">
    <property type="term" value="F:polyribonucleotide nucleotidyltransferase activity"/>
    <property type="evidence" value="ECO:0007669"/>
    <property type="project" value="UniProtKB-UniRule"/>
</dbReference>
<comment type="function">
    <text evidence="8">Involved in mRNA degradation. Catalyzes the phosphorolysis of single-stranded polyribonucleotides processively in the 3'- to 5'-direction.</text>
</comment>
<dbReference type="SUPFAM" id="SSF55666">
    <property type="entry name" value="Ribonuclease PH domain 2-like"/>
    <property type="match status" value="2"/>
</dbReference>
<keyword evidence="4 8" id="KW-0548">Nucleotidyltransferase</keyword>
<dbReference type="OrthoDB" id="9804305at2"/>
<evidence type="ECO:0000256" key="6">
    <source>
        <dbReference type="ARBA" id="ARBA00022842"/>
    </source>
</evidence>
<evidence type="ECO:0000313" key="10">
    <source>
        <dbReference type="EMBL" id="TGL37565.1"/>
    </source>
</evidence>
<dbReference type="PANTHER" id="PTHR11252:SF0">
    <property type="entry name" value="POLYRIBONUCLEOTIDE NUCLEOTIDYLTRANSFERASE 1, MITOCHONDRIAL"/>
    <property type="match status" value="1"/>
</dbReference>
<dbReference type="EC" id="2.7.7.8" evidence="8"/>
<dbReference type="SMART" id="SM00322">
    <property type="entry name" value="KH"/>
    <property type="match status" value="1"/>
</dbReference>
<evidence type="ECO:0000256" key="4">
    <source>
        <dbReference type="ARBA" id="ARBA00022695"/>
    </source>
</evidence>
<comment type="subcellular location">
    <subcellularLocation>
        <location evidence="8">Cytoplasm</location>
    </subcellularLocation>
</comment>
<dbReference type="NCBIfam" id="NF008805">
    <property type="entry name" value="PRK11824.1"/>
    <property type="match status" value="1"/>
</dbReference>
<dbReference type="FunFam" id="3.30.230.70:FF:000002">
    <property type="entry name" value="Polyribonucleotide nucleotidyltransferase"/>
    <property type="match status" value="1"/>
</dbReference>
<dbReference type="InterPro" id="IPR001247">
    <property type="entry name" value="ExoRNase_PH_dom1"/>
</dbReference>
<dbReference type="InterPro" id="IPR004088">
    <property type="entry name" value="KH_dom_type_1"/>
</dbReference>
<dbReference type="InterPro" id="IPR036612">
    <property type="entry name" value="KH_dom_type_1_sf"/>
</dbReference>
<keyword evidence="6 8" id="KW-0460">Magnesium</keyword>
<feature type="binding site" evidence="8">
    <location>
        <position position="486"/>
    </location>
    <ligand>
        <name>Mg(2+)</name>
        <dbReference type="ChEBI" id="CHEBI:18420"/>
    </ligand>
</feature>
<dbReference type="SUPFAM" id="SSF46915">
    <property type="entry name" value="Polynucleotide phosphorylase/guanosine pentaphosphate synthase (PNPase/GPSI), domain 3"/>
    <property type="match status" value="1"/>
</dbReference>
<dbReference type="GO" id="GO:0006402">
    <property type="term" value="P:mRNA catabolic process"/>
    <property type="evidence" value="ECO:0007669"/>
    <property type="project" value="UniProtKB-UniRule"/>
</dbReference>
<dbReference type="CDD" id="cd11364">
    <property type="entry name" value="RNase_PH_PNPase_2"/>
    <property type="match status" value="1"/>
</dbReference>
<dbReference type="InterPro" id="IPR027408">
    <property type="entry name" value="PNPase/RNase_PH_dom_sf"/>
</dbReference>
<dbReference type="GO" id="GO:0005829">
    <property type="term" value="C:cytosol"/>
    <property type="evidence" value="ECO:0007669"/>
    <property type="project" value="UniProtKB-ARBA"/>
</dbReference>
<evidence type="ECO:0000256" key="3">
    <source>
        <dbReference type="ARBA" id="ARBA00022679"/>
    </source>
</evidence>
<gene>
    <name evidence="8 10" type="primary">pnp</name>
    <name evidence="10" type="ORF">EHQ49_15185</name>
</gene>
<dbReference type="InterPro" id="IPR020568">
    <property type="entry name" value="Ribosomal_Su5_D2-typ_SF"/>
</dbReference>
<dbReference type="InterPro" id="IPR036345">
    <property type="entry name" value="ExoRNase_PH_dom2_sf"/>
</dbReference>
<dbReference type="SUPFAM" id="SSF50249">
    <property type="entry name" value="Nucleic acid-binding proteins"/>
    <property type="match status" value="1"/>
</dbReference>
<comment type="similarity">
    <text evidence="1 8">Belongs to the polyribonucleotide nucleotidyltransferase family.</text>
</comment>
<feature type="binding site" evidence="8">
    <location>
        <position position="492"/>
    </location>
    <ligand>
        <name>Mg(2+)</name>
        <dbReference type="ChEBI" id="CHEBI:18420"/>
    </ligand>
</feature>
<evidence type="ECO:0000256" key="2">
    <source>
        <dbReference type="ARBA" id="ARBA00022490"/>
    </source>
</evidence>
<dbReference type="PROSITE" id="PS50126">
    <property type="entry name" value="S1"/>
    <property type="match status" value="1"/>
</dbReference>
<keyword evidence="2 8" id="KW-0963">Cytoplasm</keyword>
<comment type="catalytic activity">
    <reaction evidence="8">
        <text>RNA(n+1) + phosphate = RNA(n) + a ribonucleoside 5'-diphosphate</text>
        <dbReference type="Rhea" id="RHEA:22096"/>
        <dbReference type="Rhea" id="RHEA-COMP:14527"/>
        <dbReference type="Rhea" id="RHEA-COMP:17342"/>
        <dbReference type="ChEBI" id="CHEBI:43474"/>
        <dbReference type="ChEBI" id="CHEBI:57930"/>
        <dbReference type="ChEBI" id="CHEBI:140395"/>
        <dbReference type="EC" id="2.7.7.8"/>
    </reaction>
</comment>
<dbReference type="InterPro" id="IPR003029">
    <property type="entry name" value="S1_domain"/>
</dbReference>
<dbReference type="RefSeq" id="WP_135580484.1">
    <property type="nucleotide sequence ID" value="NZ_RQGA01000014.1"/>
</dbReference>
<name>A0A4V3JP09_9LEPT</name>